<dbReference type="Pfam" id="PF00082">
    <property type="entry name" value="Peptidase_S8"/>
    <property type="match status" value="1"/>
</dbReference>
<evidence type="ECO:0000259" key="2">
    <source>
        <dbReference type="Pfam" id="PF00082"/>
    </source>
</evidence>
<dbReference type="AlphaFoldDB" id="A0A5J4S8J8"/>
<dbReference type="GO" id="GO:0004252">
    <property type="term" value="F:serine-type endopeptidase activity"/>
    <property type="evidence" value="ECO:0007669"/>
    <property type="project" value="InterPro"/>
</dbReference>
<dbReference type="InterPro" id="IPR000209">
    <property type="entry name" value="Peptidase_S8/S53_dom"/>
</dbReference>
<dbReference type="GO" id="GO:0006508">
    <property type="term" value="P:proteolysis"/>
    <property type="evidence" value="ECO:0007669"/>
    <property type="project" value="InterPro"/>
</dbReference>
<accession>A0A5J4S8J8</accession>
<dbReference type="PANTHER" id="PTHR43399:SF4">
    <property type="entry name" value="CELL WALL-ASSOCIATED PROTEASE"/>
    <property type="match status" value="1"/>
</dbReference>
<dbReference type="Gene3D" id="3.40.50.200">
    <property type="entry name" value="Peptidase S8/S53 domain"/>
    <property type="match status" value="1"/>
</dbReference>
<keyword evidence="3" id="KW-0378">Hydrolase</keyword>
<comment type="caution">
    <text evidence="3">The sequence shown here is derived from an EMBL/GenBank/DDBJ whole genome shotgun (WGS) entry which is preliminary data.</text>
</comment>
<dbReference type="EMBL" id="SNRY01000324">
    <property type="protein sequence ID" value="KAA6342459.1"/>
    <property type="molecule type" value="Genomic_DNA"/>
</dbReference>
<dbReference type="PROSITE" id="PS51892">
    <property type="entry name" value="SUBTILASE"/>
    <property type="match status" value="1"/>
</dbReference>
<reference evidence="3" key="1">
    <citation type="submission" date="2019-03" db="EMBL/GenBank/DDBJ databases">
        <title>Single cell metagenomics reveals metabolic interactions within the superorganism composed of flagellate Streblomastix strix and complex community of Bacteroidetes bacteria on its surface.</title>
        <authorList>
            <person name="Treitli S.C."/>
            <person name="Kolisko M."/>
            <person name="Husnik F."/>
            <person name="Keeling P."/>
            <person name="Hampl V."/>
        </authorList>
    </citation>
    <scope>NUCLEOTIDE SEQUENCE</scope>
    <source>
        <strain evidence="3">STM</strain>
    </source>
</reference>
<gene>
    <name evidence="3" type="ORF">EZS27_009789</name>
</gene>
<dbReference type="EC" id="3.4.21.-" evidence="3"/>
<sequence length="321" mass="34951">MIQQNAAWGTVLTYLETSHVNSLENDYQRATARIKSDDRKLIEDNPHDIADTKYGNNILLTENAGKGTLYVGIIGAQRSNNTGIDGIADNVQIMTLRVEPSEGEPYPKDIALAIRYAVDNGADIIQLSSPCDITPLDEAQWVNEALQYAESKNVLIVQPVADRSFDMDEYPFFPNRNISDTKTLTTMITVAASDIAGNPLPDTNFGIKSLDLYAPGKDIYSSYVGNTYRSVSGSEIAAAMVTGVAALIKSYFPKLTAQQIKKAIAENVTDRSGTVVEKQMATIKDYSEKQIKDLFSFEDLCASSGILNAAKAVEAASKLSK</sequence>
<dbReference type="InterPro" id="IPR051048">
    <property type="entry name" value="Peptidase_S8/S53_subtilisin"/>
</dbReference>
<proteinExistence type="inferred from homology"/>
<evidence type="ECO:0000256" key="1">
    <source>
        <dbReference type="ARBA" id="ARBA00011073"/>
    </source>
</evidence>
<comment type="similarity">
    <text evidence="1">Belongs to the peptidase S8 family.</text>
</comment>
<feature type="domain" description="Peptidase S8/S53" evidence="2">
    <location>
        <begin position="51"/>
        <end position="275"/>
    </location>
</feature>
<dbReference type="PANTHER" id="PTHR43399">
    <property type="entry name" value="SUBTILISIN-RELATED"/>
    <property type="match status" value="1"/>
</dbReference>
<evidence type="ECO:0000313" key="3">
    <source>
        <dbReference type="EMBL" id="KAA6342459.1"/>
    </source>
</evidence>
<name>A0A5J4S8J8_9ZZZZ</name>
<dbReference type="SUPFAM" id="SSF52743">
    <property type="entry name" value="Subtilisin-like"/>
    <property type="match status" value="1"/>
</dbReference>
<organism evidence="3">
    <name type="scientific">termite gut metagenome</name>
    <dbReference type="NCBI Taxonomy" id="433724"/>
    <lineage>
        <taxon>unclassified sequences</taxon>
        <taxon>metagenomes</taxon>
        <taxon>organismal metagenomes</taxon>
    </lineage>
</organism>
<dbReference type="InterPro" id="IPR036852">
    <property type="entry name" value="Peptidase_S8/S53_dom_sf"/>
</dbReference>
<protein>
    <submittedName>
        <fullName evidence="3">Thermophilic serine proteinase</fullName>
        <ecNumber evidence="3">3.4.21.-</ecNumber>
    </submittedName>
</protein>